<comment type="caution">
    <text evidence="5">The sequence shown here is derived from an EMBL/GenBank/DDBJ whole genome shotgun (WGS) entry which is preliminary data.</text>
</comment>
<protein>
    <recommendedName>
        <fullName evidence="2">Anti-sigma-W factor RsiW</fullName>
    </recommendedName>
</protein>
<sequence length="394" mass="44662">MKCPNEEFLQAYLDGELDREMRKAFTAHLEHCAGCRSRMEETKQLDRWVEIALNEALAEPAPVDYAVNTETAWQQFEKRLAQHGASSTEQRRQKMMKKSYKKWMTGTAAAAVLIGALTIPQVQAAASNFLSIFRIDQVEMVKLTQSDLQEIENWMNAAPNGVKEIKGIGKIWVDEQTRQHGSRYFETAKEAQEAGYALPSAPQGYHISTVNVSPKFTLHAQLDTEKANALLKQVKADARFDEKLNNKPFALTVPQTMQFEFIAADKQEAKRTVHPSGELHYTIIGAPEIKVPEDVDLNKLRSTVLSLPFIPQNVKQQLAGIENWERTLPIPYVTDDKHRTHEVTVQGVKGFAYETEHQTFLIWQKDGKIHSLTAYDSKNEKHTDALISLANQMQ</sequence>
<dbReference type="Proteomes" id="UP000321157">
    <property type="component" value="Unassembled WGS sequence"/>
</dbReference>
<keyword evidence="6" id="KW-1185">Reference proteome</keyword>
<dbReference type="RefSeq" id="WP_146809188.1">
    <property type="nucleotide sequence ID" value="NZ_BJXX01000057.1"/>
</dbReference>
<evidence type="ECO:0000256" key="1">
    <source>
        <dbReference type="ARBA" id="ARBA00024353"/>
    </source>
</evidence>
<accession>A0A511V6W9</accession>
<evidence type="ECO:0000313" key="6">
    <source>
        <dbReference type="Proteomes" id="UP000321157"/>
    </source>
</evidence>
<gene>
    <name evidence="5" type="ORF">ADA01nite_13510</name>
</gene>
<dbReference type="AlphaFoldDB" id="A0A511V6W9"/>
<comment type="similarity">
    <text evidence="1">Belongs to the zinc-associated anti-sigma factor (ZAS) superfamily. Anti-sigma-W factor family.</text>
</comment>
<reference evidence="5 6" key="1">
    <citation type="submission" date="2019-07" db="EMBL/GenBank/DDBJ databases">
        <title>Whole genome shotgun sequence of Aneurinibacillus danicus NBRC 102444.</title>
        <authorList>
            <person name="Hosoyama A."/>
            <person name="Uohara A."/>
            <person name="Ohji S."/>
            <person name="Ichikawa N."/>
        </authorList>
    </citation>
    <scope>NUCLEOTIDE SEQUENCE [LARGE SCALE GENOMIC DNA]</scope>
    <source>
        <strain evidence="5 6">NBRC 102444</strain>
    </source>
</reference>
<keyword evidence="3" id="KW-1133">Transmembrane helix</keyword>
<evidence type="ECO:0000313" key="5">
    <source>
        <dbReference type="EMBL" id="GEN33891.1"/>
    </source>
</evidence>
<feature type="domain" description="Putative zinc-finger" evidence="4">
    <location>
        <begin position="7"/>
        <end position="36"/>
    </location>
</feature>
<dbReference type="Gene3D" id="1.10.10.1320">
    <property type="entry name" value="Anti-sigma factor, zinc-finger domain"/>
    <property type="match status" value="1"/>
</dbReference>
<keyword evidence="3" id="KW-0812">Transmembrane</keyword>
<dbReference type="EMBL" id="BJXX01000057">
    <property type="protein sequence ID" value="GEN33891.1"/>
    <property type="molecule type" value="Genomic_DNA"/>
</dbReference>
<dbReference type="InterPro" id="IPR041916">
    <property type="entry name" value="Anti_sigma_zinc_sf"/>
</dbReference>
<evidence type="ECO:0000256" key="3">
    <source>
        <dbReference type="SAM" id="Phobius"/>
    </source>
</evidence>
<evidence type="ECO:0000259" key="4">
    <source>
        <dbReference type="Pfam" id="PF13490"/>
    </source>
</evidence>
<dbReference type="Pfam" id="PF13490">
    <property type="entry name" value="zf-HC2"/>
    <property type="match status" value="1"/>
</dbReference>
<dbReference type="OrthoDB" id="2079550at2"/>
<name>A0A511V6W9_9BACL</name>
<organism evidence="5 6">
    <name type="scientific">Aneurinibacillus danicus</name>
    <dbReference type="NCBI Taxonomy" id="267746"/>
    <lineage>
        <taxon>Bacteria</taxon>
        <taxon>Bacillati</taxon>
        <taxon>Bacillota</taxon>
        <taxon>Bacilli</taxon>
        <taxon>Bacillales</taxon>
        <taxon>Paenibacillaceae</taxon>
        <taxon>Aneurinibacillus group</taxon>
        <taxon>Aneurinibacillus</taxon>
    </lineage>
</organism>
<dbReference type="InterPro" id="IPR027383">
    <property type="entry name" value="Znf_put"/>
</dbReference>
<evidence type="ECO:0000256" key="2">
    <source>
        <dbReference type="ARBA" id="ARBA00024438"/>
    </source>
</evidence>
<proteinExistence type="inferred from homology"/>
<feature type="transmembrane region" description="Helical" evidence="3">
    <location>
        <begin position="103"/>
        <end position="122"/>
    </location>
</feature>
<keyword evidence="3" id="KW-0472">Membrane</keyword>